<protein>
    <submittedName>
        <fullName evidence="1">LUD domain-containing protein</fullName>
    </submittedName>
</protein>
<comment type="caution">
    <text evidence="1">The sequence shown here is derived from an EMBL/GenBank/DDBJ whole genome shotgun (WGS) entry which is preliminary data.</text>
</comment>
<dbReference type="EMBL" id="JAYMRU010000005">
    <property type="protein sequence ID" value="MEM5400401.1"/>
    <property type="molecule type" value="Genomic_DNA"/>
</dbReference>
<accession>A0ACC6RFI7</accession>
<evidence type="ECO:0000313" key="2">
    <source>
        <dbReference type="Proteomes" id="UP001392318"/>
    </source>
</evidence>
<gene>
    <name evidence="1" type="ORF">VSR83_09925</name>
</gene>
<proteinExistence type="predicted"/>
<dbReference type="Proteomes" id="UP001392318">
    <property type="component" value="Unassembled WGS sequence"/>
</dbReference>
<reference evidence="1" key="1">
    <citation type="submission" date="2024-01" db="EMBL/GenBank/DDBJ databases">
        <title>The diversity of rhizobia nodulating Mimosa spp. in eleven states of Brazil covering several biomes is determined by host plant, location, and edaphic factors.</title>
        <authorList>
            <person name="Rouws L."/>
            <person name="Barauna A."/>
            <person name="Beukes C."/>
            <person name="De Faria S.M."/>
            <person name="Gross E."/>
            <person name="Dos Reis Junior F.B."/>
            <person name="Simon M."/>
            <person name="Maluk M."/>
            <person name="Odee D.W."/>
            <person name="Kenicer G."/>
            <person name="Young J.P.W."/>
            <person name="Reis V.M."/>
            <person name="Zilli J."/>
            <person name="James E.K."/>
        </authorList>
    </citation>
    <scope>NUCLEOTIDE SEQUENCE</scope>
    <source>
        <strain evidence="1">JPY452</strain>
    </source>
</reference>
<evidence type="ECO:0000313" key="1">
    <source>
        <dbReference type="EMBL" id="MEM5400401.1"/>
    </source>
</evidence>
<keyword evidence="2" id="KW-1185">Reference proteome</keyword>
<name>A0ACC6RFI7_9BURK</name>
<organism evidence="1 2">
    <name type="scientific">Paraburkholderia unamae</name>
    <dbReference type="NCBI Taxonomy" id="219649"/>
    <lineage>
        <taxon>Bacteria</taxon>
        <taxon>Pseudomonadati</taxon>
        <taxon>Pseudomonadota</taxon>
        <taxon>Betaproteobacteria</taxon>
        <taxon>Burkholderiales</taxon>
        <taxon>Burkholderiaceae</taxon>
        <taxon>Paraburkholderia</taxon>
    </lineage>
</organism>
<sequence>MSSRDLILSHLREVQPASRALPEVPLFDQNLPPAIEAFKNSLARLGGTWCEPPHDGDVDNFIRGRFPDALVVCSAVPEVKGTRRIEEVARPHDLQDVDVGVVRPAFAVAETGSIWLSEVEYQVNALGYLSQHLVVLLDPQDIVGNLHHAYHRREFFDARYAVLMSGPSATADIEGVLIRGAQGIRSLTVLPMPRSGFAR</sequence>